<evidence type="ECO:0000313" key="13">
    <source>
        <dbReference type="EMBL" id="SDW59704.1"/>
    </source>
</evidence>
<dbReference type="GO" id="GO:0006614">
    <property type="term" value="P:SRP-dependent cotranslational protein targeting to membrane"/>
    <property type="evidence" value="ECO:0007669"/>
    <property type="project" value="InterPro"/>
</dbReference>
<dbReference type="AlphaFoldDB" id="A0A1H2UVR8"/>
<evidence type="ECO:0000256" key="4">
    <source>
        <dbReference type="ARBA" id="ARBA00022884"/>
    </source>
</evidence>
<reference evidence="14" key="2">
    <citation type="submission" date="2016-10" db="EMBL/GenBank/DDBJ databases">
        <authorList>
            <person name="Varghese N."/>
        </authorList>
    </citation>
    <scope>NUCLEOTIDE SEQUENCE [LARGE SCALE GENOMIC DNA]</scope>
    <source>
        <strain evidence="14">DSM 12489</strain>
    </source>
</reference>
<dbReference type="SUPFAM" id="SSF47446">
    <property type="entry name" value="Signal peptide-binding domain"/>
    <property type="match status" value="1"/>
</dbReference>
<dbReference type="InterPro" id="IPR027417">
    <property type="entry name" value="P-loop_NTPase"/>
</dbReference>
<comment type="function">
    <text evidence="9">Involved in targeting and insertion of nascent membrane proteins into the cytoplasmic membrane. Binds to the hydrophobic signal sequence of the ribosome-nascent chain (RNC) as it emerges from the ribosomes. The SRP-RNC complex is then targeted to the cytoplasmic membrane where it interacts with the SRP receptor FtsY.</text>
</comment>
<dbReference type="GO" id="GO:0048500">
    <property type="term" value="C:signal recognition particle"/>
    <property type="evidence" value="ECO:0007669"/>
    <property type="project" value="UniProtKB-UniRule"/>
</dbReference>
<dbReference type="SMART" id="SM00963">
    <property type="entry name" value="SRP54_N"/>
    <property type="match status" value="1"/>
</dbReference>
<dbReference type="InterPro" id="IPR042101">
    <property type="entry name" value="SRP54_N_sf"/>
</dbReference>
<evidence type="ECO:0000256" key="10">
    <source>
        <dbReference type="SAM" id="MobiDB-lite"/>
    </source>
</evidence>
<evidence type="ECO:0000256" key="8">
    <source>
        <dbReference type="ARBA" id="ARBA00048027"/>
    </source>
</evidence>
<dbReference type="EC" id="3.6.5.4" evidence="9"/>
<evidence type="ECO:0000256" key="2">
    <source>
        <dbReference type="ARBA" id="ARBA00022741"/>
    </source>
</evidence>
<evidence type="ECO:0000256" key="1">
    <source>
        <dbReference type="ARBA" id="ARBA00005450"/>
    </source>
</evidence>
<evidence type="ECO:0000256" key="5">
    <source>
        <dbReference type="ARBA" id="ARBA00023134"/>
    </source>
</evidence>
<dbReference type="Pfam" id="PF00448">
    <property type="entry name" value="SRP54"/>
    <property type="match status" value="1"/>
</dbReference>
<keyword evidence="6 9" id="KW-0733">Signal recognition particle</keyword>
<dbReference type="PROSITE" id="PS00300">
    <property type="entry name" value="SRP54"/>
    <property type="match status" value="1"/>
</dbReference>
<dbReference type="SMART" id="SM00962">
    <property type="entry name" value="SRP54"/>
    <property type="match status" value="1"/>
</dbReference>
<dbReference type="HAMAP" id="MF_00306">
    <property type="entry name" value="SRP54"/>
    <property type="match status" value="1"/>
</dbReference>
<dbReference type="Gene3D" id="1.10.260.30">
    <property type="entry name" value="Signal recognition particle, SRP54 subunit, M-domain"/>
    <property type="match status" value="1"/>
</dbReference>
<dbReference type="NCBIfam" id="TIGR00959">
    <property type="entry name" value="ffh"/>
    <property type="match status" value="1"/>
</dbReference>
<evidence type="ECO:0000313" key="12">
    <source>
        <dbReference type="EMBL" id="GLV14638.1"/>
    </source>
</evidence>
<gene>
    <name evidence="9" type="primary">ffh</name>
    <name evidence="12" type="synonym">ftsY</name>
    <name evidence="12" type="ORF">Heshes_23220</name>
    <name evidence="13" type="ORF">SAMN04489725_1096</name>
</gene>
<keyword evidence="2 9" id="KW-0547">Nucleotide-binding</keyword>
<dbReference type="InterPro" id="IPR022941">
    <property type="entry name" value="SRP54"/>
</dbReference>
<keyword evidence="4 9" id="KW-0694">RNA-binding</keyword>
<comment type="subcellular location">
    <subcellularLocation>
        <location evidence="9">Cytoplasm</location>
    </subcellularLocation>
    <text evidence="9">The SRP-RNC complex is targeted to the cytoplasmic membrane.</text>
</comment>
<dbReference type="Proteomes" id="UP000182589">
    <property type="component" value="Unassembled WGS sequence"/>
</dbReference>
<dbReference type="InterPro" id="IPR036891">
    <property type="entry name" value="Signal_recog_part_SRP54_M_sf"/>
</dbReference>
<keyword evidence="5 9" id="KW-0342">GTP-binding</keyword>
<dbReference type="Proteomes" id="UP001157137">
    <property type="component" value="Unassembled WGS sequence"/>
</dbReference>
<feature type="region of interest" description="Disordered" evidence="10">
    <location>
        <begin position="446"/>
        <end position="488"/>
    </location>
</feature>
<accession>A0A1H2UVR8</accession>
<dbReference type="SUPFAM" id="SSF52540">
    <property type="entry name" value="P-loop containing nucleoside triphosphate hydrolases"/>
    <property type="match status" value="1"/>
</dbReference>
<comment type="domain">
    <text evidence="9">Composed of three domains: the N-terminal N domain, which is responsible for interactions with the ribosome, the central G domain, which binds GTP, and the C-terminal M domain, which binds the RNA and the signal sequence of the RNC.</text>
</comment>
<dbReference type="Gene3D" id="3.40.50.300">
    <property type="entry name" value="P-loop containing nucleotide triphosphate hydrolases"/>
    <property type="match status" value="1"/>
</dbReference>
<comment type="similarity">
    <text evidence="1 9">Belongs to the GTP-binding SRP family. SRP54 subfamily.</text>
</comment>
<dbReference type="PANTHER" id="PTHR11564:SF5">
    <property type="entry name" value="SIGNAL RECOGNITION PARTICLE SUBUNIT SRP54"/>
    <property type="match status" value="1"/>
</dbReference>
<keyword evidence="14" id="KW-1185">Reference proteome</keyword>
<dbReference type="InterPro" id="IPR013822">
    <property type="entry name" value="Signal_recog_particl_SRP54_hlx"/>
</dbReference>
<feature type="binding site" evidence="9">
    <location>
        <begin position="107"/>
        <end position="114"/>
    </location>
    <ligand>
        <name>GTP</name>
        <dbReference type="ChEBI" id="CHEBI:37565"/>
    </ligand>
</feature>
<dbReference type="SMART" id="SM00382">
    <property type="entry name" value="AAA"/>
    <property type="match status" value="1"/>
</dbReference>
<keyword evidence="7 9" id="KW-0687">Ribonucleoprotein</keyword>
<dbReference type="PANTHER" id="PTHR11564">
    <property type="entry name" value="SIGNAL RECOGNITION PARTICLE 54K PROTEIN SRP54"/>
    <property type="match status" value="1"/>
</dbReference>
<dbReference type="GO" id="GO:0005525">
    <property type="term" value="F:GTP binding"/>
    <property type="evidence" value="ECO:0007669"/>
    <property type="project" value="UniProtKB-UniRule"/>
</dbReference>
<dbReference type="GO" id="GO:0008312">
    <property type="term" value="F:7S RNA binding"/>
    <property type="evidence" value="ECO:0007669"/>
    <property type="project" value="InterPro"/>
</dbReference>
<organism evidence="13 14">
    <name type="scientific">Alicyclobacillus hesperidum</name>
    <dbReference type="NCBI Taxonomy" id="89784"/>
    <lineage>
        <taxon>Bacteria</taxon>
        <taxon>Bacillati</taxon>
        <taxon>Bacillota</taxon>
        <taxon>Bacilli</taxon>
        <taxon>Bacillales</taxon>
        <taxon>Alicyclobacillaceae</taxon>
        <taxon>Alicyclobacillus</taxon>
    </lineage>
</organism>
<keyword evidence="9" id="KW-0963">Cytoplasm</keyword>
<evidence type="ECO:0000256" key="3">
    <source>
        <dbReference type="ARBA" id="ARBA00022801"/>
    </source>
</evidence>
<evidence type="ECO:0000256" key="6">
    <source>
        <dbReference type="ARBA" id="ARBA00023135"/>
    </source>
</evidence>
<dbReference type="EMBL" id="FNOJ01000009">
    <property type="protein sequence ID" value="SDW59704.1"/>
    <property type="molecule type" value="Genomic_DNA"/>
</dbReference>
<evidence type="ECO:0000259" key="11">
    <source>
        <dbReference type="PROSITE" id="PS00300"/>
    </source>
</evidence>
<reference evidence="13" key="1">
    <citation type="submission" date="2016-10" db="EMBL/GenBank/DDBJ databases">
        <authorList>
            <person name="de Groot N.N."/>
        </authorList>
    </citation>
    <scope>NUCLEOTIDE SEQUENCE [LARGE SCALE GENOMIC DNA]</scope>
    <source>
        <strain evidence="13">DSM 12489</strain>
    </source>
</reference>
<keyword evidence="3 9" id="KW-0378">Hydrolase</keyword>
<feature type="domain" description="SRP54-type proteins GTP-binding" evidence="11">
    <location>
        <begin position="268"/>
        <end position="281"/>
    </location>
</feature>
<comment type="catalytic activity">
    <reaction evidence="8 9">
        <text>GTP + H2O = GDP + phosphate + H(+)</text>
        <dbReference type="Rhea" id="RHEA:19669"/>
        <dbReference type="ChEBI" id="CHEBI:15377"/>
        <dbReference type="ChEBI" id="CHEBI:15378"/>
        <dbReference type="ChEBI" id="CHEBI:37565"/>
        <dbReference type="ChEBI" id="CHEBI:43474"/>
        <dbReference type="ChEBI" id="CHEBI:58189"/>
        <dbReference type="EC" id="3.6.5.4"/>
    </reaction>
</comment>
<sequence>MLESLSNSLQSALNRLRGKGRLTEADVQEAMREIRLALLAADVNVKVVRDFVNRVRERAVGQDLQKSLTPGQQVVKIVYEELTELMGGAQARIQMAPKPPTVVMLVGLQGAGKTTAIAKLGLAFRQHQHRPLLVAADVYRPAAIDQLKVLGKQIDIPVFDQGADANPVAIAKASLAEAEKAGADIVLIDTAGRLHIDDQLMEELEGMKAAVQPTEILLVVDAMTGQDAVHVAETFHQRLGVTGVILTKLDGDARGGAALTVRAVTGCPIKYVGLGEKIEPLEPFHPDRLASRILGMGDVLSLIERAQERIDLEKAKEMEARMRTSSFTLNDFQEMFRQVRNLGPLDQVLKMIPGMNRMKGLENIDLNDRRFLRMDAIISSMTPAEREDPSVMNASRRRRIANGSGTTVREVNQLLNQFEQTREMMKRFTGMGKRMSRRSAMSALKAMGGLGGMPGLKDMPSLSDMPANSVAGSGGEPRQRQHRKKKRK</sequence>
<dbReference type="STRING" id="89784.SAMN04489725_1096"/>
<dbReference type="FunFam" id="3.40.50.300:FF:000022">
    <property type="entry name" value="Signal recognition particle 54 kDa subunit"/>
    <property type="match status" value="1"/>
</dbReference>
<dbReference type="InterPro" id="IPR004125">
    <property type="entry name" value="Signal_recog_particle_SRP54_M"/>
</dbReference>
<dbReference type="Pfam" id="PF02881">
    <property type="entry name" value="SRP54_N"/>
    <property type="match status" value="1"/>
</dbReference>
<dbReference type="EMBL" id="BSRA01000014">
    <property type="protein sequence ID" value="GLV14638.1"/>
    <property type="molecule type" value="Genomic_DNA"/>
</dbReference>
<feature type="binding site" evidence="9">
    <location>
        <begin position="189"/>
        <end position="193"/>
    </location>
    <ligand>
        <name>GTP</name>
        <dbReference type="ChEBI" id="CHEBI:37565"/>
    </ligand>
</feature>
<name>A0A1H2UVR8_9BACL</name>
<dbReference type="InterPro" id="IPR000897">
    <property type="entry name" value="SRP54_GTPase_dom"/>
</dbReference>
<proteinExistence type="inferred from homology"/>
<dbReference type="Gene3D" id="1.20.120.140">
    <property type="entry name" value="Signal recognition particle SRP54, nucleotide-binding domain"/>
    <property type="match status" value="1"/>
</dbReference>
<dbReference type="InterPro" id="IPR004780">
    <property type="entry name" value="SRP"/>
</dbReference>
<evidence type="ECO:0000256" key="7">
    <source>
        <dbReference type="ARBA" id="ARBA00023274"/>
    </source>
</evidence>
<reference evidence="12" key="3">
    <citation type="submission" date="2023-02" db="EMBL/GenBank/DDBJ databases">
        <title>Proposal of a novel subspecies: Alicyclobacillus hesperidum subspecies aegle.</title>
        <authorList>
            <person name="Goto K."/>
            <person name="Fujii T."/>
            <person name="Yasui K."/>
            <person name="Mochida K."/>
            <person name="Kato-Tanaka Y."/>
            <person name="Morohoshi S."/>
            <person name="An S.Y."/>
            <person name="Kasai H."/>
            <person name="Yokota A."/>
        </authorList>
    </citation>
    <scope>NUCLEOTIDE SEQUENCE</scope>
    <source>
        <strain evidence="12">DSM 12766</strain>
    </source>
</reference>
<dbReference type="InterPro" id="IPR003593">
    <property type="entry name" value="AAA+_ATPase"/>
</dbReference>
<feature type="binding site" evidence="9">
    <location>
        <begin position="247"/>
        <end position="250"/>
    </location>
    <ligand>
        <name>GTP</name>
        <dbReference type="ChEBI" id="CHEBI:37565"/>
    </ligand>
</feature>
<comment type="subunit">
    <text evidence="9">Part of the signal recognition particle protein translocation system, which is composed of SRP and FtsY.</text>
</comment>
<dbReference type="GO" id="GO:0003924">
    <property type="term" value="F:GTPase activity"/>
    <property type="evidence" value="ECO:0007669"/>
    <property type="project" value="UniProtKB-UniRule"/>
</dbReference>
<protein>
    <recommendedName>
        <fullName evidence="9">Signal recognition particle protein</fullName>
        <ecNumber evidence="9">3.6.5.4</ecNumber>
    </recommendedName>
    <alternativeName>
        <fullName evidence="9">Fifty-four homolog</fullName>
    </alternativeName>
</protein>
<evidence type="ECO:0000313" key="14">
    <source>
        <dbReference type="Proteomes" id="UP000182589"/>
    </source>
</evidence>
<dbReference type="CDD" id="cd18539">
    <property type="entry name" value="SRP_G"/>
    <property type="match status" value="1"/>
</dbReference>
<dbReference type="RefSeq" id="WP_074693161.1">
    <property type="nucleotide sequence ID" value="NZ_BSRA01000014.1"/>
</dbReference>
<evidence type="ECO:0000256" key="9">
    <source>
        <dbReference type="HAMAP-Rule" id="MF_00306"/>
    </source>
</evidence>
<dbReference type="Pfam" id="PF02978">
    <property type="entry name" value="SRP_SPB"/>
    <property type="match status" value="1"/>
</dbReference>